<gene>
    <name evidence="1" type="ORF">DOTSEDRAFT_35423</name>
</gene>
<keyword evidence="2" id="KW-1185">Reference proteome</keyword>
<evidence type="ECO:0000313" key="1">
    <source>
        <dbReference type="EMBL" id="EME43091.1"/>
    </source>
</evidence>
<protein>
    <submittedName>
        <fullName evidence="1">Uncharacterized protein</fullName>
    </submittedName>
</protein>
<reference evidence="2" key="1">
    <citation type="journal article" date="2012" name="PLoS Genet.">
        <title>The genomes of the fungal plant pathogens Cladosporium fulvum and Dothistroma septosporum reveal adaptation to different hosts and lifestyles but also signatures of common ancestry.</title>
        <authorList>
            <person name="de Wit P.J.G.M."/>
            <person name="van der Burgt A."/>
            <person name="Oekmen B."/>
            <person name="Stergiopoulos I."/>
            <person name="Abd-Elsalam K.A."/>
            <person name="Aerts A.L."/>
            <person name="Bahkali A.H."/>
            <person name="Beenen H.G."/>
            <person name="Chettri P."/>
            <person name="Cox M.P."/>
            <person name="Datema E."/>
            <person name="de Vries R.P."/>
            <person name="Dhillon B."/>
            <person name="Ganley A.R."/>
            <person name="Griffiths S.A."/>
            <person name="Guo Y."/>
            <person name="Hamelin R.C."/>
            <person name="Henrissat B."/>
            <person name="Kabir M.S."/>
            <person name="Jashni M.K."/>
            <person name="Kema G."/>
            <person name="Klaubauf S."/>
            <person name="Lapidus A."/>
            <person name="Levasseur A."/>
            <person name="Lindquist E."/>
            <person name="Mehrabi R."/>
            <person name="Ohm R.A."/>
            <person name="Owen T.J."/>
            <person name="Salamov A."/>
            <person name="Schwelm A."/>
            <person name="Schijlen E."/>
            <person name="Sun H."/>
            <person name="van den Burg H.A."/>
            <person name="van Ham R.C.H.J."/>
            <person name="Zhang S."/>
            <person name="Goodwin S.B."/>
            <person name="Grigoriev I.V."/>
            <person name="Collemare J."/>
            <person name="Bradshaw R.E."/>
        </authorList>
    </citation>
    <scope>NUCLEOTIDE SEQUENCE [LARGE SCALE GENOMIC DNA]</scope>
    <source>
        <strain evidence="2">NZE10 / CBS 128990</strain>
    </source>
</reference>
<dbReference type="OMA" id="WSANEDF"/>
<organism evidence="1 2">
    <name type="scientific">Dothistroma septosporum (strain NZE10 / CBS 128990)</name>
    <name type="common">Red band needle blight fungus</name>
    <name type="synonym">Mycosphaerella pini</name>
    <dbReference type="NCBI Taxonomy" id="675120"/>
    <lineage>
        <taxon>Eukaryota</taxon>
        <taxon>Fungi</taxon>
        <taxon>Dikarya</taxon>
        <taxon>Ascomycota</taxon>
        <taxon>Pezizomycotina</taxon>
        <taxon>Dothideomycetes</taxon>
        <taxon>Dothideomycetidae</taxon>
        <taxon>Mycosphaerellales</taxon>
        <taxon>Mycosphaerellaceae</taxon>
        <taxon>Dothistroma</taxon>
    </lineage>
</organism>
<reference evidence="1 2" key="2">
    <citation type="journal article" date="2012" name="PLoS Pathog.">
        <title>Diverse lifestyles and strategies of plant pathogenesis encoded in the genomes of eighteen Dothideomycetes fungi.</title>
        <authorList>
            <person name="Ohm R.A."/>
            <person name="Feau N."/>
            <person name="Henrissat B."/>
            <person name="Schoch C.L."/>
            <person name="Horwitz B.A."/>
            <person name="Barry K.W."/>
            <person name="Condon B.J."/>
            <person name="Copeland A.C."/>
            <person name="Dhillon B."/>
            <person name="Glaser F."/>
            <person name="Hesse C.N."/>
            <person name="Kosti I."/>
            <person name="LaButti K."/>
            <person name="Lindquist E.A."/>
            <person name="Lucas S."/>
            <person name="Salamov A.A."/>
            <person name="Bradshaw R.E."/>
            <person name="Ciuffetti L."/>
            <person name="Hamelin R.C."/>
            <person name="Kema G.H.J."/>
            <person name="Lawrence C."/>
            <person name="Scott J.A."/>
            <person name="Spatafora J.W."/>
            <person name="Turgeon B.G."/>
            <person name="de Wit P.J.G.M."/>
            <person name="Zhong S."/>
            <person name="Goodwin S.B."/>
            <person name="Grigoriev I.V."/>
        </authorList>
    </citation>
    <scope>NUCLEOTIDE SEQUENCE [LARGE SCALE GENOMIC DNA]</scope>
    <source>
        <strain evidence="2">NZE10 / CBS 128990</strain>
    </source>
</reference>
<name>M2YM52_DOTSN</name>
<evidence type="ECO:0000313" key="2">
    <source>
        <dbReference type="Proteomes" id="UP000016933"/>
    </source>
</evidence>
<accession>M2YM52</accession>
<dbReference type="HOGENOM" id="CLU_773927_0_0_1"/>
<sequence length="358" mass="39872">MPRLVAASEVRGFDVILIVLRRSGLRTRSLFDNQIGAFPFGLRSRQGKKIPDTDANQAAPDGSSSYTVRIEASDMAGGNTDPTQETTRYMLQAGPAPPPRDTRYYEKQLLCVAKPFNHDAIATISYIQVEMGVFLGRCTTPLRCMQGFEILYGAHATDRTQDVYIALNPRQVEYMISEGILSVAYGTFPDLQRNIPEERDFTRSDDSRLRGLIALADLEFCGPEGRAFAVPKGTQVDRQIVQQNEASSGTYKFCIMATTKHLEERNLHHADAALAILRGSLESRGLVRSELLWYRYLSGLVGRSHRYSAGCRYVQASSAMLPSLVNICSRSLTFLGINGDYKYFSAAAYSRRSGNRCF</sequence>
<dbReference type="AlphaFoldDB" id="M2YM52"/>
<dbReference type="EMBL" id="KB446540">
    <property type="protein sequence ID" value="EME43091.1"/>
    <property type="molecule type" value="Genomic_DNA"/>
</dbReference>
<dbReference type="Proteomes" id="UP000016933">
    <property type="component" value="Unassembled WGS sequence"/>
</dbReference>
<proteinExistence type="predicted"/>